<evidence type="ECO:0000313" key="2">
    <source>
        <dbReference type="Proteomes" id="UP000176723"/>
    </source>
</evidence>
<dbReference type="EMBL" id="MHCL01000029">
    <property type="protein sequence ID" value="OGY19294.1"/>
    <property type="molecule type" value="Genomic_DNA"/>
</dbReference>
<comment type="caution">
    <text evidence="1">The sequence shown here is derived from an EMBL/GenBank/DDBJ whole genome shotgun (WGS) entry which is preliminary data.</text>
</comment>
<evidence type="ECO:0000313" key="1">
    <source>
        <dbReference type="EMBL" id="OGY19294.1"/>
    </source>
</evidence>
<accession>A0A1G1VVG0</accession>
<dbReference type="Proteomes" id="UP000176723">
    <property type="component" value="Unassembled WGS sequence"/>
</dbReference>
<protein>
    <submittedName>
        <fullName evidence="1">Uncharacterized protein</fullName>
    </submittedName>
</protein>
<dbReference type="STRING" id="1797593.A3A65_04195"/>
<organism evidence="1 2">
    <name type="scientific">Candidatus Chisholmbacteria bacterium RIFCSPLOWO2_01_FULL_49_14</name>
    <dbReference type="NCBI Taxonomy" id="1797593"/>
    <lineage>
        <taxon>Bacteria</taxon>
        <taxon>Candidatus Chisholmiibacteriota</taxon>
    </lineage>
</organism>
<sequence>MIQLRYYSTCKALKFILALGLFGGPREICLGFTKGYFQVIEPLSVLVELRALPEKYPIQHGSSTRRDKGKYQ</sequence>
<reference evidence="1 2" key="1">
    <citation type="journal article" date="2016" name="Nat. Commun.">
        <title>Thousands of microbial genomes shed light on interconnected biogeochemical processes in an aquifer system.</title>
        <authorList>
            <person name="Anantharaman K."/>
            <person name="Brown C.T."/>
            <person name="Hug L.A."/>
            <person name="Sharon I."/>
            <person name="Castelle C.J."/>
            <person name="Probst A.J."/>
            <person name="Thomas B.C."/>
            <person name="Singh A."/>
            <person name="Wilkins M.J."/>
            <person name="Karaoz U."/>
            <person name="Brodie E.L."/>
            <person name="Williams K.H."/>
            <person name="Hubbard S.S."/>
            <person name="Banfield J.F."/>
        </authorList>
    </citation>
    <scope>NUCLEOTIDE SEQUENCE [LARGE SCALE GENOMIC DNA]</scope>
</reference>
<dbReference type="AlphaFoldDB" id="A0A1G1VVG0"/>
<proteinExistence type="predicted"/>
<name>A0A1G1VVG0_9BACT</name>
<gene>
    <name evidence="1" type="ORF">A3A65_04195</name>
</gene>